<gene>
    <name evidence="2" type="ORF">GGR28_001972</name>
</gene>
<name>A0A840E6J8_9BACT</name>
<dbReference type="InterPro" id="IPR001173">
    <property type="entry name" value="Glyco_trans_2-like"/>
</dbReference>
<dbReference type="AlphaFoldDB" id="A0A840E6J8"/>
<dbReference type="GO" id="GO:0016740">
    <property type="term" value="F:transferase activity"/>
    <property type="evidence" value="ECO:0007669"/>
    <property type="project" value="UniProtKB-KW"/>
</dbReference>
<organism evidence="2 3">
    <name type="scientific">Neolewinella aquimaris</name>
    <dbReference type="NCBI Taxonomy" id="1835722"/>
    <lineage>
        <taxon>Bacteria</taxon>
        <taxon>Pseudomonadati</taxon>
        <taxon>Bacteroidota</taxon>
        <taxon>Saprospiria</taxon>
        <taxon>Saprospirales</taxon>
        <taxon>Lewinellaceae</taxon>
        <taxon>Neolewinella</taxon>
    </lineage>
</organism>
<evidence type="ECO:0000259" key="1">
    <source>
        <dbReference type="Pfam" id="PF00535"/>
    </source>
</evidence>
<dbReference type="SUPFAM" id="SSF53448">
    <property type="entry name" value="Nucleotide-diphospho-sugar transferases"/>
    <property type="match status" value="1"/>
</dbReference>
<evidence type="ECO:0000313" key="2">
    <source>
        <dbReference type="EMBL" id="MBB4079352.1"/>
    </source>
</evidence>
<dbReference type="RefSeq" id="WP_183495602.1">
    <property type="nucleotide sequence ID" value="NZ_JACIFF010000004.1"/>
</dbReference>
<sequence>MISICIPVFNHDARPLVEELVRQAGALNVPVEILLYDDGSDERCKLVNREVATHPGVRYLEQPTTMGRAIIRNKMAREASHDLLVMLNADSRPNPLLLQRYLADPDVPVIVGGTTYSETRPDDPALWLHWHYGRARKALAPARRRPKPYLHFQSNNFRVSREFFLQHPFPKVDGCGHEDTLWGQLLAPTSTNIEYIDNPVENLVLERAEDFMRKQREAIESLKQLRQQHPTLATRLTTFADRYPKMTQLTEILPERALTKYLMRTNNLHALDALKLKWWITGWGLAISYP</sequence>
<comment type="caution">
    <text evidence="2">The sequence shown here is derived from an EMBL/GenBank/DDBJ whole genome shotgun (WGS) entry which is preliminary data.</text>
</comment>
<reference evidence="2 3" key="1">
    <citation type="submission" date="2020-08" db="EMBL/GenBank/DDBJ databases">
        <title>Genomic Encyclopedia of Type Strains, Phase IV (KMG-IV): sequencing the most valuable type-strain genomes for metagenomic binning, comparative biology and taxonomic classification.</title>
        <authorList>
            <person name="Goeker M."/>
        </authorList>
    </citation>
    <scope>NUCLEOTIDE SEQUENCE [LARGE SCALE GENOMIC DNA]</scope>
    <source>
        <strain evidence="2 3">DSM 105137</strain>
    </source>
</reference>
<dbReference type="EMBL" id="JACIFF010000004">
    <property type="protein sequence ID" value="MBB4079352.1"/>
    <property type="molecule type" value="Genomic_DNA"/>
</dbReference>
<keyword evidence="3" id="KW-1185">Reference proteome</keyword>
<dbReference type="Proteomes" id="UP000576209">
    <property type="component" value="Unassembled WGS sequence"/>
</dbReference>
<feature type="domain" description="Glycosyltransferase 2-like" evidence="1">
    <location>
        <begin position="3"/>
        <end position="146"/>
    </location>
</feature>
<evidence type="ECO:0000313" key="3">
    <source>
        <dbReference type="Proteomes" id="UP000576209"/>
    </source>
</evidence>
<keyword evidence="2" id="KW-0808">Transferase</keyword>
<dbReference type="Gene3D" id="3.90.550.10">
    <property type="entry name" value="Spore Coat Polysaccharide Biosynthesis Protein SpsA, Chain A"/>
    <property type="match status" value="1"/>
</dbReference>
<dbReference type="InterPro" id="IPR029044">
    <property type="entry name" value="Nucleotide-diphossugar_trans"/>
</dbReference>
<proteinExistence type="predicted"/>
<accession>A0A840E6J8</accession>
<dbReference type="Pfam" id="PF00535">
    <property type="entry name" value="Glycos_transf_2"/>
    <property type="match status" value="1"/>
</dbReference>
<protein>
    <submittedName>
        <fullName evidence="2">Glycosyltransferase involved in cell wall biosynthesis</fullName>
    </submittedName>
</protein>